<organism evidence="2 3">
    <name type="scientific">Scytonema millei VB511283</name>
    <dbReference type="NCBI Taxonomy" id="1245923"/>
    <lineage>
        <taxon>Bacteria</taxon>
        <taxon>Bacillati</taxon>
        <taxon>Cyanobacteriota</taxon>
        <taxon>Cyanophyceae</taxon>
        <taxon>Nostocales</taxon>
        <taxon>Scytonemataceae</taxon>
        <taxon>Scytonema</taxon>
    </lineage>
</organism>
<feature type="transmembrane region" description="Helical" evidence="1">
    <location>
        <begin position="60"/>
        <end position="84"/>
    </location>
</feature>
<keyword evidence="1" id="KW-0472">Membrane</keyword>
<dbReference type="EMBL" id="JTJC03000006">
    <property type="protein sequence ID" value="NHC36858.1"/>
    <property type="molecule type" value="Genomic_DNA"/>
</dbReference>
<sequence>MGSCAVGFIFDLSYGLRKYWSSPVRNYVSIFVLFIAGLISVMVSRQLINFMTGGVDPSSLAGSVTALASLLTPIIYLGTAFIVLPLIFHIAYIALMPIGFNFALLARSIPQISRRLSLPEWEVFILWGGRAVGSVTLALVLFLSSVNLLRLTHNQVSWLLTNIIVRSSHHELSNECKNYKVGEWIASIGNNKINVAVPDKVVGFRFEKRNCN</sequence>
<comment type="caution">
    <text evidence="2">The sequence shown here is derived from an EMBL/GenBank/DDBJ whole genome shotgun (WGS) entry which is preliminary data.</text>
</comment>
<gene>
    <name evidence="2" type="ORF">QH73_0019835</name>
</gene>
<evidence type="ECO:0000313" key="3">
    <source>
        <dbReference type="Proteomes" id="UP000031532"/>
    </source>
</evidence>
<accession>A0A9X5E8R1</accession>
<name>A0A9X5E8R1_9CYAN</name>
<evidence type="ECO:0000256" key="1">
    <source>
        <dbReference type="SAM" id="Phobius"/>
    </source>
</evidence>
<dbReference type="AlphaFoldDB" id="A0A9X5E8R1"/>
<evidence type="ECO:0000313" key="2">
    <source>
        <dbReference type="EMBL" id="NHC36858.1"/>
    </source>
</evidence>
<dbReference type="Proteomes" id="UP000031532">
    <property type="component" value="Unassembled WGS sequence"/>
</dbReference>
<keyword evidence="1" id="KW-0812">Transmembrane</keyword>
<protein>
    <submittedName>
        <fullName evidence="2">Uncharacterized protein</fullName>
    </submittedName>
</protein>
<reference evidence="2 3" key="1">
    <citation type="journal article" date="2015" name="Genome Announc.">
        <title>Draft Genome Sequence of the Terrestrial Cyanobacterium Scytonema millei VB511283, Isolated from Eastern India.</title>
        <authorList>
            <person name="Sen D."/>
            <person name="Chandrababunaidu M.M."/>
            <person name="Singh D."/>
            <person name="Sanghi N."/>
            <person name="Ghorai A."/>
            <person name="Mishra G.P."/>
            <person name="Madduluri M."/>
            <person name="Adhikary S.P."/>
            <person name="Tripathy S."/>
        </authorList>
    </citation>
    <scope>NUCLEOTIDE SEQUENCE [LARGE SCALE GENOMIC DNA]</scope>
    <source>
        <strain evidence="2 3">VB511283</strain>
    </source>
</reference>
<feature type="transmembrane region" description="Helical" evidence="1">
    <location>
        <begin position="121"/>
        <end position="143"/>
    </location>
</feature>
<feature type="transmembrane region" description="Helical" evidence="1">
    <location>
        <begin position="90"/>
        <end position="109"/>
    </location>
</feature>
<keyword evidence="1" id="KW-1133">Transmembrane helix</keyword>
<keyword evidence="3" id="KW-1185">Reference proteome</keyword>
<proteinExistence type="predicted"/>
<feature type="transmembrane region" description="Helical" evidence="1">
    <location>
        <begin position="27"/>
        <end position="48"/>
    </location>
</feature>